<keyword evidence="2" id="KW-1185">Reference proteome</keyword>
<dbReference type="RefSeq" id="WP_196940833.1">
    <property type="nucleotide sequence ID" value="NZ_MU158691.1"/>
</dbReference>
<accession>A0ABR9T822</accession>
<proteinExistence type="predicted"/>
<organism evidence="1 2">
    <name type="scientific">Sphingobacterium pedocola</name>
    <dbReference type="NCBI Taxonomy" id="2082722"/>
    <lineage>
        <taxon>Bacteria</taxon>
        <taxon>Pseudomonadati</taxon>
        <taxon>Bacteroidota</taxon>
        <taxon>Sphingobacteriia</taxon>
        <taxon>Sphingobacteriales</taxon>
        <taxon>Sphingobacteriaceae</taxon>
        <taxon>Sphingobacterium</taxon>
    </lineage>
</organism>
<gene>
    <name evidence="1" type="ORF">C4F40_09870</name>
</gene>
<name>A0ABR9T822_9SPHI</name>
<sequence>MMRKFFFGLLIVILLLIGGVWIFFSVRATESLDVEVHKDSDVLIQVSVDQLLREIATNAIMHPFTYFEKDTSERMGDGATERIKIWQAGWTVPARLIFFSTPEDSAVFYSLQKISDVERFRKFALQTLDINVDSLLDPTDLLYLVSKNKRIALLSDEHNFILSVGVSSSDRRERMEHLLTNDNGDLVQIGAIASTDFLETKSDILYANLHDGTMLKIDFENGRMQAEGVLYSTLWKANPKARKGILHESNILNVTLDADLSPLMQKYESTLANLRIPVDTLRRYFGGYIDIQWKQGNVAQTDTIIAYEMDENFEMSEKKELREEWVPNLQITVKASPHLAGYIPEKIFYKFTKKTKLDMIGLATSTDFELDEQLMDNDTYFSFVMQNMKDEKLLLDWLSILEHIQKIELGATYVAPHVSSISGEIVFTQSKIHSLYQLMR</sequence>
<dbReference type="EMBL" id="PSKQ01000018">
    <property type="protein sequence ID" value="MBE8721029.1"/>
    <property type="molecule type" value="Genomic_DNA"/>
</dbReference>
<evidence type="ECO:0000313" key="1">
    <source>
        <dbReference type="EMBL" id="MBE8721029.1"/>
    </source>
</evidence>
<reference evidence="1 2" key="1">
    <citation type="submission" date="2018-02" db="EMBL/GenBank/DDBJ databases">
        <title>Sphingobacterium KA21.</title>
        <authorList>
            <person name="Vasarhelyi B.M."/>
            <person name="Deshmukh S."/>
            <person name="Balint B."/>
            <person name="Kukolya J."/>
        </authorList>
    </citation>
    <scope>NUCLEOTIDE SEQUENCE [LARGE SCALE GENOMIC DNA]</scope>
    <source>
        <strain evidence="1 2">Ka21</strain>
    </source>
</reference>
<evidence type="ECO:0000313" key="2">
    <source>
        <dbReference type="Proteomes" id="UP000618319"/>
    </source>
</evidence>
<evidence type="ECO:0008006" key="3">
    <source>
        <dbReference type="Google" id="ProtNLM"/>
    </source>
</evidence>
<protein>
    <recommendedName>
        <fullName evidence="3">DUF4340 domain-containing protein</fullName>
    </recommendedName>
</protein>
<comment type="caution">
    <text evidence="1">The sequence shown here is derived from an EMBL/GenBank/DDBJ whole genome shotgun (WGS) entry which is preliminary data.</text>
</comment>
<dbReference type="Proteomes" id="UP000618319">
    <property type="component" value="Unassembled WGS sequence"/>
</dbReference>